<gene>
    <name evidence="2" type="ORF">GZ77_10520</name>
</gene>
<feature type="compositionally biased region" description="Pro residues" evidence="1">
    <location>
        <begin position="8"/>
        <end position="17"/>
    </location>
</feature>
<evidence type="ECO:0000256" key="1">
    <source>
        <dbReference type="SAM" id="MobiDB-lite"/>
    </source>
</evidence>
<feature type="compositionally biased region" description="Low complexity" evidence="1">
    <location>
        <begin position="18"/>
        <end position="28"/>
    </location>
</feature>
<dbReference type="AlphaFoldDB" id="A0A081N8F7"/>
<feature type="compositionally biased region" description="Low complexity" evidence="1">
    <location>
        <begin position="61"/>
        <end position="80"/>
    </location>
</feature>
<reference evidence="2 3" key="1">
    <citation type="submission" date="2014-06" db="EMBL/GenBank/DDBJ databases">
        <title>Whole Genome Sequences of Three Symbiotic Endozoicomonas Bacteria.</title>
        <authorList>
            <person name="Neave M.J."/>
            <person name="Apprill A."/>
            <person name="Voolstra C.R."/>
        </authorList>
    </citation>
    <scope>NUCLEOTIDE SEQUENCE [LARGE SCALE GENOMIC DNA]</scope>
    <source>
        <strain evidence="2 3">LMG 24815</strain>
    </source>
</reference>
<feature type="region of interest" description="Disordered" evidence="1">
    <location>
        <begin position="1"/>
        <end position="165"/>
    </location>
</feature>
<comment type="caution">
    <text evidence="2">The sequence shown here is derived from an EMBL/GenBank/DDBJ whole genome shotgun (WGS) entry which is preliminary data.</text>
</comment>
<name>A0A081N8F7_9GAMM</name>
<proteinExistence type="predicted"/>
<feature type="compositionally biased region" description="Basic and acidic residues" evidence="1">
    <location>
        <begin position="154"/>
        <end position="165"/>
    </location>
</feature>
<evidence type="ECO:0000313" key="3">
    <source>
        <dbReference type="Proteomes" id="UP000028006"/>
    </source>
</evidence>
<organism evidence="2 3">
    <name type="scientific">Endozoicomonas montiporae</name>
    <dbReference type="NCBI Taxonomy" id="1027273"/>
    <lineage>
        <taxon>Bacteria</taxon>
        <taxon>Pseudomonadati</taxon>
        <taxon>Pseudomonadota</taxon>
        <taxon>Gammaproteobacteria</taxon>
        <taxon>Oceanospirillales</taxon>
        <taxon>Endozoicomonadaceae</taxon>
        <taxon>Endozoicomonas</taxon>
    </lineage>
</organism>
<accession>A0A081N8F7</accession>
<protein>
    <submittedName>
        <fullName evidence="2">Uncharacterized protein</fullName>
    </submittedName>
</protein>
<dbReference type="Proteomes" id="UP000028006">
    <property type="component" value="Unassembled WGS sequence"/>
</dbReference>
<feature type="compositionally biased region" description="Low complexity" evidence="1">
    <location>
        <begin position="117"/>
        <end position="128"/>
    </location>
</feature>
<sequence length="383" mass="42626">MVNTGLPIPLPINPPSPKGSSQQVSGSSQDKDTEQSNEEPQTSGSAYGRKISTKSVDSELSGAMSRASLSSSSSSDSVFSDVPNITDHDITVMDEGIETPVPNPQVQHLRGGKRSRGGSSSSTESVSGRLRRFKKLKHNQDFKSSSPLSVGAEGTKRKENREKKRALAEQKKLLELSEEELKERPSVTEALRTKLLAADQQELTTWSHQVNQSLGEAESRLKAAGAHDITTDRKLDYYFRIYQFNSNDISLLRHLQAFGKDRIRDHLAPKICQDIIEEQGYVSGSQCDELANRNRITRHEAQQARQQYLFDADPDVSADILTGNLHRLIGRPYGLRKELNQLEKQLGETGFQLKNLTQRSKITAFRKKSETLQVVKPVVISCL</sequence>
<keyword evidence="3" id="KW-1185">Reference proteome</keyword>
<dbReference type="EMBL" id="JOKG01000002">
    <property type="protein sequence ID" value="KEQ14730.1"/>
    <property type="molecule type" value="Genomic_DNA"/>
</dbReference>
<evidence type="ECO:0000313" key="2">
    <source>
        <dbReference type="EMBL" id="KEQ14730.1"/>
    </source>
</evidence>